<feature type="compositionally biased region" description="Gly residues" evidence="1">
    <location>
        <begin position="422"/>
        <end position="435"/>
    </location>
</feature>
<feature type="compositionally biased region" description="Gly residues" evidence="1">
    <location>
        <begin position="511"/>
        <end position="520"/>
    </location>
</feature>
<feature type="compositionally biased region" description="Low complexity" evidence="1">
    <location>
        <begin position="592"/>
        <end position="613"/>
    </location>
</feature>
<protein>
    <submittedName>
        <fullName evidence="2">Uncharacterized protein</fullName>
    </submittedName>
</protein>
<accession>A0A836BTL1</accession>
<reference evidence="2" key="1">
    <citation type="journal article" date="2020" name="bioRxiv">
        <title>Comparative genomics of Chlamydomonas.</title>
        <authorList>
            <person name="Craig R.J."/>
            <person name="Hasan A.R."/>
            <person name="Ness R.W."/>
            <person name="Keightley P.D."/>
        </authorList>
    </citation>
    <scope>NUCLEOTIDE SEQUENCE</scope>
    <source>
        <strain evidence="2">CCAP 11/70</strain>
    </source>
</reference>
<feature type="compositionally biased region" description="Low complexity" evidence="1">
    <location>
        <begin position="442"/>
        <end position="473"/>
    </location>
</feature>
<feature type="compositionally biased region" description="Pro residues" evidence="1">
    <location>
        <begin position="537"/>
        <end position="547"/>
    </location>
</feature>
<evidence type="ECO:0000256" key="1">
    <source>
        <dbReference type="SAM" id="MobiDB-lite"/>
    </source>
</evidence>
<feature type="compositionally biased region" description="Gly residues" evidence="1">
    <location>
        <begin position="252"/>
        <end position="287"/>
    </location>
</feature>
<feature type="compositionally biased region" description="Low complexity" evidence="1">
    <location>
        <begin position="100"/>
        <end position="119"/>
    </location>
</feature>
<dbReference type="OrthoDB" id="543888at2759"/>
<feature type="compositionally biased region" description="Pro residues" evidence="1">
    <location>
        <begin position="614"/>
        <end position="624"/>
    </location>
</feature>
<feature type="region of interest" description="Disordered" evidence="1">
    <location>
        <begin position="96"/>
        <end position="157"/>
    </location>
</feature>
<organism evidence="2 3">
    <name type="scientific">Edaphochlamys debaryana</name>
    <dbReference type="NCBI Taxonomy" id="47281"/>
    <lineage>
        <taxon>Eukaryota</taxon>
        <taxon>Viridiplantae</taxon>
        <taxon>Chlorophyta</taxon>
        <taxon>core chlorophytes</taxon>
        <taxon>Chlorophyceae</taxon>
        <taxon>CS clade</taxon>
        <taxon>Chlamydomonadales</taxon>
        <taxon>Chlamydomonadales incertae sedis</taxon>
        <taxon>Edaphochlamys</taxon>
    </lineage>
</organism>
<dbReference type="Proteomes" id="UP000612055">
    <property type="component" value="Unassembled WGS sequence"/>
</dbReference>
<feature type="compositionally biased region" description="Low complexity" evidence="1">
    <location>
        <begin position="231"/>
        <end position="251"/>
    </location>
</feature>
<gene>
    <name evidence="2" type="ORF">HYH03_014360</name>
</gene>
<name>A0A836BTL1_9CHLO</name>
<evidence type="ECO:0000313" key="2">
    <source>
        <dbReference type="EMBL" id="KAG2486988.1"/>
    </source>
</evidence>
<feature type="region of interest" description="Disordered" evidence="1">
    <location>
        <begin position="189"/>
        <end position="288"/>
    </location>
</feature>
<feature type="region of interest" description="Disordered" evidence="1">
    <location>
        <begin position="379"/>
        <end position="737"/>
    </location>
</feature>
<evidence type="ECO:0000313" key="3">
    <source>
        <dbReference type="Proteomes" id="UP000612055"/>
    </source>
</evidence>
<comment type="caution">
    <text evidence="2">The sequence shown here is derived from an EMBL/GenBank/DDBJ whole genome shotgun (WGS) entry which is preliminary data.</text>
</comment>
<feature type="compositionally biased region" description="Low complexity" evidence="1">
    <location>
        <begin position="136"/>
        <end position="147"/>
    </location>
</feature>
<feature type="compositionally biased region" description="Low complexity" evidence="1">
    <location>
        <begin position="202"/>
        <end position="215"/>
    </location>
</feature>
<sequence length="873" mass="85920">MDSARQLCWQSAHPLGFAVQLKLTPELRQALVAARGTGEAVSLRFRGEPAKEAVLSIGSTEHVFRTDQAGLMEVVEVSTRAKGATSIASIKHRLTLQRTPPGGLPSSLAASSLGAGAAPRQRGPSAPGNVPIGMPARSASAADAGARPTPPPAAAAASAGAAAAGNGRGGGMAPPAVSAPTAAAKKLGELPRPRSAQQLSTAPAANGTGRPAAPGARPPRQTPTPPPPELGSTAADGSAAAAAPAGARTANGSGGGSGGSGGGGGSSPVGQAGGGGGGGGGGSGGGAAELPRAAVQAARQGNLVLVIAALLRDQPLTASSLTARIDAIYRAAGAKPEAREYVRRVLDDSCTMTNNRMKLKPEILAREARALDDLLCNASPTTDVPSDRGRSAGARAGAAGGAGSKRYASCSPDPRLSPDQDGAGGGGGGGGGGGVRAWEDNASAGDDSPDGGAPAAPSARPAAAVTAAAGTAAKQGVKRPRAGGPSAGTAAGAGAAAPPRPGQKPGQRPGQAGGRGGGAAAAGKAAVRYDLFDDLTDPPPVPAPPPSTQQNAGRAAAAKATAAAIAASRRMGVASGGPRGLKSHAPTPPATSPAAKAPAAAAAQPKTAAVKPKTSPPRPVPPPAAAVMNGGAPGRVPNGKLGSRAAAPPGGGTAPAAAAAAAAAAPAAAVASPAVMPPATSPPGPTSAGGPVRTASEELGGAPSESAMDTEGGGRGTSTALTATVGGAASPDSETWNLDPEIQAYAEIDLIEDDKDAEWYRSYVDWKPDPRPAVQSLEEYEQYERQYRQEYDVYHRLNLKYNEVVREAEAHRAAVEAVAGAEERGKSVQALWRLGASKWKLLEAWKAARRNLHADLIQLRSRATEYISRQGAA</sequence>
<feature type="compositionally biased region" description="Low complexity" evidence="1">
    <location>
        <begin position="482"/>
        <end position="510"/>
    </location>
</feature>
<keyword evidence="3" id="KW-1185">Reference proteome</keyword>
<feature type="compositionally biased region" description="Pro residues" evidence="1">
    <location>
        <begin position="675"/>
        <end position="685"/>
    </location>
</feature>
<feature type="compositionally biased region" description="Pro residues" evidence="1">
    <location>
        <begin position="216"/>
        <end position="229"/>
    </location>
</feature>
<dbReference type="AlphaFoldDB" id="A0A836BTL1"/>
<feature type="compositionally biased region" description="Low complexity" evidence="1">
    <location>
        <begin position="654"/>
        <end position="674"/>
    </location>
</feature>
<proteinExistence type="predicted"/>
<dbReference type="EMBL" id="JAEHOE010000103">
    <property type="protein sequence ID" value="KAG2486988.1"/>
    <property type="molecule type" value="Genomic_DNA"/>
</dbReference>
<feature type="compositionally biased region" description="Low complexity" evidence="1">
    <location>
        <begin position="552"/>
        <end position="567"/>
    </location>
</feature>